<evidence type="ECO:0000313" key="3">
    <source>
        <dbReference type="Proteomes" id="UP000010297"/>
    </source>
</evidence>
<dbReference type="Gene3D" id="2.60.40.1090">
    <property type="entry name" value="Fimbrial-type adhesion domain"/>
    <property type="match status" value="1"/>
</dbReference>
<organism evidence="2 3">
    <name type="scientific">Atlantibacter hermannii NBRC 105704</name>
    <dbReference type="NCBI Taxonomy" id="1115512"/>
    <lineage>
        <taxon>Bacteria</taxon>
        <taxon>Pseudomonadati</taxon>
        <taxon>Pseudomonadota</taxon>
        <taxon>Gammaproteobacteria</taxon>
        <taxon>Enterobacterales</taxon>
        <taxon>Enterobacteriaceae</taxon>
        <taxon>Atlantibacter</taxon>
    </lineage>
</organism>
<accession>H5V4C0</accession>
<dbReference type="GO" id="GO:0007155">
    <property type="term" value="P:cell adhesion"/>
    <property type="evidence" value="ECO:0007669"/>
    <property type="project" value="InterPro"/>
</dbReference>
<name>H5V4C0_ATLHE</name>
<dbReference type="RefSeq" id="WP_002436903.1">
    <property type="nucleotide sequence ID" value="NZ_BAFF01000009.1"/>
</dbReference>
<reference evidence="2 3" key="1">
    <citation type="submission" date="2012-02" db="EMBL/GenBank/DDBJ databases">
        <title>Whole genome shotgun sequence of Escherichia hermannii NBRC 105704.</title>
        <authorList>
            <person name="Yoshida I."/>
            <person name="Hosoyama A."/>
            <person name="Tsuchikane K."/>
            <person name="Katsumata H."/>
            <person name="Yamazaki S."/>
            <person name="Fujita N."/>
        </authorList>
    </citation>
    <scope>NUCLEOTIDE SEQUENCE [LARGE SCALE GENOMIC DNA]</scope>
    <source>
        <strain evidence="2 3">NBRC 105704</strain>
    </source>
</reference>
<dbReference type="AlphaFoldDB" id="H5V4C0"/>
<protein>
    <recommendedName>
        <fullName evidence="4">Fimbrial-type adhesion domain-containing protein</fullName>
    </recommendedName>
</protein>
<dbReference type="InterPro" id="IPR008966">
    <property type="entry name" value="Adhesion_dom_sf"/>
</dbReference>
<evidence type="ECO:0000256" key="1">
    <source>
        <dbReference type="SAM" id="SignalP"/>
    </source>
</evidence>
<gene>
    <name evidence="2" type="ORF">EH105704_09_00530</name>
</gene>
<sequence length="180" mass="19196">MKKIAGMLILSSLCLSQAWAQVGVSDSDAQVHIFGRLKTGNETSCAVGLSQSAINFTTSVDDLGDQNKVYSGGTMLMLTVSNTDYCRYQVENNHIFFKFTGEKDNASGTVLANSSTSEDAAKGIGVAAYSNDGIPVSINTGTLPAVLPFTKFKLGMVKLHNQDAVPGDYQGTMTIEIQRL</sequence>
<dbReference type="SUPFAM" id="SSF49401">
    <property type="entry name" value="Bacterial adhesins"/>
    <property type="match status" value="1"/>
</dbReference>
<evidence type="ECO:0000313" key="2">
    <source>
        <dbReference type="EMBL" id="GAB52828.1"/>
    </source>
</evidence>
<feature type="chain" id="PRO_5003600229" description="Fimbrial-type adhesion domain-containing protein" evidence="1">
    <location>
        <begin position="21"/>
        <end position="180"/>
    </location>
</feature>
<dbReference type="InterPro" id="IPR036937">
    <property type="entry name" value="Adhesion_dom_fimbrial_sf"/>
</dbReference>
<keyword evidence="3" id="KW-1185">Reference proteome</keyword>
<dbReference type="GO" id="GO:0009289">
    <property type="term" value="C:pilus"/>
    <property type="evidence" value="ECO:0007669"/>
    <property type="project" value="InterPro"/>
</dbReference>
<proteinExistence type="predicted"/>
<dbReference type="Proteomes" id="UP000010297">
    <property type="component" value="Unassembled WGS sequence"/>
</dbReference>
<dbReference type="EMBL" id="BAFF01000009">
    <property type="protein sequence ID" value="GAB52828.1"/>
    <property type="molecule type" value="Genomic_DNA"/>
</dbReference>
<feature type="signal peptide" evidence="1">
    <location>
        <begin position="1"/>
        <end position="20"/>
    </location>
</feature>
<comment type="caution">
    <text evidence="2">The sequence shown here is derived from an EMBL/GenBank/DDBJ whole genome shotgun (WGS) entry which is preliminary data.</text>
</comment>
<evidence type="ECO:0008006" key="4">
    <source>
        <dbReference type="Google" id="ProtNLM"/>
    </source>
</evidence>
<keyword evidence="1" id="KW-0732">Signal</keyword>
<dbReference type="eggNOG" id="COG3539">
    <property type="taxonomic scope" value="Bacteria"/>
</dbReference>
<dbReference type="GeneID" id="92829875"/>